<accession>A0ACC1NMI1</accession>
<dbReference type="Proteomes" id="UP001143910">
    <property type="component" value="Unassembled WGS sequence"/>
</dbReference>
<gene>
    <name evidence="1" type="ORF">NQ176_g2584</name>
</gene>
<reference evidence="1" key="1">
    <citation type="submission" date="2022-08" db="EMBL/GenBank/DDBJ databases">
        <title>Genome Sequence of Lecanicillium fungicola.</title>
        <authorList>
            <person name="Buettner E."/>
        </authorList>
    </citation>
    <scope>NUCLEOTIDE SEQUENCE</scope>
    <source>
        <strain evidence="1">Babe33</strain>
    </source>
</reference>
<sequence length="135" mass="14780">MATTLHGAHLRVARPTDNIDAIIPFYRDGLGFEVLFRFGQHDGFDGVMLGLKGAAYHLEFTTKTGHTVGRAPTADNLLVFYLPDNAEFAAAVARMDSHGFATVASFNPYWDQKGKTFEDPDGYRIVLANMSNPAA</sequence>
<protein>
    <submittedName>
        <fullName evidence="1">Uncharacterized protein</fullName>
    </submittedName>
</protein>
<evidence type="ECO:0000313" key="2">
    <source>
        <dbReference type="Proteomes" id="UP001143910"/>
    </source>
</evidence>
<dbReference type="EMBL" id="JANJQO010000192">
    <property type="protein sequence ID" value="KAJ2980525.1"/>
    <property type="molecule type" value="Genomic_DNA"/>
</dbReference>
<keyword evidence="2" id="KW-1185">Reference proteome</keyword>
<proteinExistence type="predicted"/>
<comment type="caution">
    <text evidence="1">The sequence shown here is derived from an EMBL/GenBank/DDBJ whole genome shotgun (WGS) entry which is preliminary data.</text>
</comment>
<name>A0ACC1NMI1_9HYPO</name>
<organism evidence="1 2">
    <name type="scientific">Zarea fungicola</name>
    <dbReference type="NCBI Taxonomy" id="93591"/>
    <lineage>
        <taxon>Eukaryota</taxon>
        <taxon>Fungi</taxon>
        <taxon>Dikarya</taxon>
        <taxon>Ascomycota</taxon>
        <taxon>Pezizomycotina</taxon>
        <taxon>Sordariomycetes</taxon>
        <taxon>Hypocreomycetidae</taxon>
        <taxon>Hypocreales</taxon>
        <taxon>Cordycipitaceae</taxon>
        <taxon>Zarea</taxon>
    </lineage>
</organism>
<evidence type="ECO:0000313" key="1">
    <source>
        <dbReference type="EMBL" id="KAJ2980525.1"/>
    </source>
</evidence>